<accession>A0A0A9AZ32</accession>
<reference evidence="1" key="2">
    <citation type="journal article" date="2015" name="Data Brief">
        <title>Shoot transcriptome of the giant reed, Arundo donax.</title>
        <authorList>
            <person name="Barrero R.A."/>
            <person name="Guerrero F.D."/>
            <person name="Moolhuijzen P."/>
            <person name="Goolsby J.A."/>
            <person name="Tidwell J."/>
            <person name="Bellgard S.E."/>
            <person name="Bellgard M.I."/>
        </authorList>
    </citation>
    <scope>NUCLEOTIDE SEQUENCE</scope>
    <source>
        <tissue evidence="1">Shoot tissue taken approximately 20 cm above the soil surface</tissue>
    </source>
</reference>
<protein>
    <submittedName>
        <fullName evidence="1">Uncharacterized protein</fullName>
    </submittedName>
</protein>
<dbReference type="EMBL" id="GBRH01245543">
    <property type="protein sequence ID" value="JAD52352.1"/>
    <property type="molecule type" value="Transcribed_RNA"/>
</dbReference>
<reference evidence="1" key="1">
    <citation type="submission" date="2014-09" db="EMBL/GenBank/DDBJ databases">
        <authorList>
            <person name="Magalhaes I.L.F."/>
            <person name="Oliveira U."/>
            <person name="Santos F.R."/>
            <person name="Vidigal T.H.D.A."/>
            <person name="Brescovit A.D."/>
            <person name="Santos A.J."/>
        </authorList>
    </citation>
    <scope>NUCLEOTIDE SEQUENCE</scope>
    <source>
        <tissue evidence="1">Shoot tissue taken approximately 20 cm above the soil surface</tissue>
    </source>
</reference>
<dbReference type="AlphaFoldDB" id="A0A0A9AZ32"/>
<name>A0A0A9AZ32_ARUDO</name>
<evidence type="ECO:0000313" key="1">
    <source>
        <dbReference type="EMBL" id="JAD52352.1"/>
    </source>
</evidence>
<proteinExistence type="predicted"/>
<sequence length="35" mass="4029">MSMLVHRFGRNTVGRNSRTYSIFLTESGPLWQTNA</sequence>
<organism evidence="1">
    <name type="scientific">Arundo donax</name>
    <name type="common">Giant reed</name>
    <name type="synonym">Donax arundinaceus</name>
    <dbReference type="NCBI Taxonomy" id="35708"/>
    <lineage>
        <taxon>Eukaryota</taxon>
        <taxon>Viridiplantae</taxon>
        <taxon>Streptophyta</taxon>
        <taxon>Embryophyta</taxon>
        <taxon>Tracheophyta</taxon>
        <taxon>Spermatophyta</taxon>
        <taxon>Magnoliopsida</taxon>
        <taxon>Liliopsida</taxon>
        <taxon>Poales</taxon>
        <taxon>Poaceae</taxon>
        <taxon>PACMAD clade</taxon>
        <taxon>Arundinoideae</taxon>
        <taxon>Arundineae</taxon>
        <taxon>Arundo</taxon>
    </lineage>
</organism>